<name>A0A438IMM0_VITVI</name>
<dbReference type="InterPro" id="IPR011990">
    <property type="entry name" value="TPR-like_helical_dom_sf"/>
</dbReference>
<dbReference type="EMBL" id="QGNW01000097">
    <property type="protein sequence ID" value="RVW97964.1"/>
    <property type="molecule type" value="Genomic_DNA"/>
</dbReference>
<dbReference type="PROSITE" id="PS50005">
    <property type="entry name" value="TPR"/>
    <property type="match status" value="1"/>
</dbReference>
<organism evidence="3 4">
    <name type="scientific">Vitis vinifera</name>
    <name type="common">Grape</name>
    <dbReference type="NCBI Taxonomy" id="29760"/>
    <lineage>
        <taxon>Eukaryota</taxon>
        <taxon>Viridiplantae</taxon>
        <taxon>Streptophyta</taxon>
        <taxon>Embryophyta</taxon>
        <taxon>Tracheophyta</taxon>
        <taxon>Spermatophyta</taxon>
        <taxon>Magnoliopsida</taxon>
        <taxon>eudicotyledons</taxon>
        <taxon>Gunneridae</taxon>
        <taxon>Pentapetalae</taxon>
        <taxon>rosids</taxon>
        <taxon>Vitales</taxon>
        <taxon>Vitaceae</taxon>
        <taxon>Viteae</taxon>
        <taxon>Vitis</taxon>
    </lineage>
</organism>
<protein>
    <submittedName>
        <fullName evidence="3">Uncharacterized protein</fullName>
    </submittedName>
</protein>
<evidence type="ECO:0000256" key="1">
    <source>
        <dbReference type="PROSITE-ProRule" id="PRU00339"/>
    </source>
</evidence>
<gene>
    <name evidence="3" type="ORF">CK203_021280</name>
</gene>
<dbReference type="InterPro" id="IPR019734">
    <property type="entry name" value="TPR_rpt"/>
</dbReference>
<dbReference type="SMART" id="SM00028">
    <property type="entry name" value="TPR"/>
    <property type="match status" value="1"/>
</dbReference>
<reference evidence="3 4" key="1">
    <citation type="journal article" date="2018" name="PLoS Genet.">
        <title>Population sequencing reveals clonal diversity and ancestral inbreeding in the grapevine cultivar Chardonnay.</title>
        <authorList>
            <person name="Roach M.J."/>
            <person name="Johnson D.L."/>
            <person name="Bohlmann J."/>
            <person name="van Vuuren H.J."/>
            <person name="Jones S.J."/>
            <person name="Pretorius I.S."/>
            <person name="Schmidt S.A."/>
            <person name="Borneman A.R."/>
        </authorList>
    </citation>
    <scope>NUCLEOTIDE SEQUENCE [LARGE SCALE GENOMIC DNA]</scope>
    <source>
        <strain evidence="4">cv. Chardonnay</strain>
        <tissue evidence="3">Leaf</tissue>
    </source>
</reference>
<dbReference type="Proteomes" id="UP000288805">
    <property type="component" value="Unassembled WGS sequence"/>
</dbReference>
<dbReference type="Pfam" id="PF00515">
    <property type="entry name" value="TPR_1"/>
    <property type="match status" value="1"/>
</dbReference>
<evidence type="ECO:0000256" key="2">
    <source>
        <dbReference type="SAM" id="MobiDB-lite"/>
    </source>
</evidence>
<comment type="caution">
    <text evidence="3">The sequence shown here is derived from an EMBL/GenBank/DDBJ whole genome shotgun (WGS) entry which is preliminary data.</text>
</comment>
<dbReference type="PANTHER" id="PTHR47329">
    <property type="entry name" value="OS05G0129900 PROTEIN"/>
    <property type="match status" value="1"/>
</dbReference>
<evidence type="ECO:0000313" key="3">
    <source>
        <dbReference type="EMBL" id="RVW97964.1"/>
    </source>
</evidence>
<dbReference type="PANTHER" id="PTHR47329:SF1">
    <property type="entry name" value="OS05G0129900 PROTEIN"/>
    <property type="match status" value="1"/>
</dbReference>
<feature type="compositionally biased region" description="Basic and acidic residues" evidence="2">
    <location>
        <begin position="87"/>
        <end position="96"/>
    </location>
</feature>
<dbReference type="Gene3D" id="1.25.40.10">
    <property type="entry name" value="Tetratricopeptide repeat domain"/>
    <property type="match status" value="1"/>
</dbReference>
<evidence type="ECO:0000313" key="4">
    <source>
        <dbReference type="Proteomes" id="UP000288805"/>
    </source>
</evidence>
<feature type="repeat" description="TPR" evidence="1">
    <location>
        <begin position="117"/>
        <end position="150"/>
    </location>
</feature>
<proteinExistence type="predicted"/>
<keyword evidence="1" id="KW-0802">TPR repeat</keyword>
<accession>A0A438IMM0</accession>
<feature type="region of interest" description="Disordered" evidence="2">
    <location>
        <begin position="65"/>
        <end position="96"/>
    </location>
</feature>
<sequence length="199" mass="22748">MATRFPSKHARDQALDFQGFLTDLQDWELSLKEKDKKMKAQAEEKTSISYSKRYLVTGCPTARGNVKHSSKLSSSPGVGLRLGQSRSDTRQHEYSRNHDAISRISSSFMTEESLPDAASEKELGNEYFKQRKFKEAIDCYSRSIALLPTAVAYANRAMAYIKIKRQLTADAEFALRLEPQNQEIKKQYAEAKSLYEKEY</sequence>
<dbReference type="AlphaFoldDB" id="A0A438IMM0"/>
<dbReference type="SUPFAM" id="SSF48452">
    <property type="entry name" value="TPR-like"/>
    <property type="match status" value="1"/>
</dbReference>